<evidence type="ECO:0000313" key="2">
    <source>
        <dbReference type="Proteomes" id="UP000729701"/>
    </source>
</evidence>
<organism evidence="1 2">
    <name type="scientific">Cyanomargarita calcarea GSE-NOS-MK-12-04C</name>
    <dbReference type="NCBI Taxonomy" id="2839659"/>
    <lineage>
        <taxon>Bacteria</taxon>
        <taxon>Bacillati</taxon>
        <taxon>Cyanobacteriota</taxon>
        <taxon>Cyanophyceae</taxon>
        <taxon>Nostocales</taxon>
        <taxon>Cyanomargaritaceae</taxon>
        <taxon>Cyanomargarita</taxon>
    </lineage>
</organism>
<evidence type="ECO:0000313" key="1">
    <source>
        <dbReference type="EMBL" id="MBW4669690.1"/>
    </source>
</evidence>
<accession>A0A951UW81</accession>
<comment type="caution">
    <text evidence="1">The sequence shown here is derived from an EMBL/GenBank/DDBJ whole genome shotgun (WGS) entry which is preliminary data.</text>
</comment>
<gene>
    <name evidence="1" type="ORF">KME60_20305</name>
</gene>
<sequence length="62" mass="7134">MSGNNKKENRHCATDAEQCRTMAKLNKWKLLYVEPNGSQILKVDCIFEGEQTSFALKEKDNE</sequence>
<proteinExistence type="predicted"/>
<name>A0A951UW81_9CYAN</name>
<protein>
    <submittedName>
        <fullName evidence="1">Uncharacterized protein</fullName>
    </submittedName>
</protein>
<reference evidence="1" key="1">
    <citation type="submission" date="2021-05" db="EMBL/GenBank/DDBJ databases">
        <authorList>
            <person name="Pietrasiak N."/>
            <person name="Ward R."/>
            <person name="Stajich J.E."/>
            <person name="Kurbessoian T."/>
        </authorList>
    </citation>
    <scope>NUCLEOTIDE SEQUENCE</scope>
    <source>
        <strain evidence="1">GSE-NOS-MK-12-04C</strain>
    </source>
</reference>
<dbReference type="AlphaFoldDB" id="A0A951UW81"/>
<dbReference type="Proteomes" id="UP000729701">
    <property type="component" value="Unassembled WGS sequence"/>
</dbReference>
<reference evidence="1" key="2">
    <citation type="journal article" date="2022" name="Microbiol. Resour. Announc.">
        <title>Metagenome Sequencing to Explore Phylogenomics of Terrestrial Cyanobacteria.</title>
        <authorList>
            <person name="Ward R.D."/>
            <person name="Stajich J.E."/>
            <person name="Johansen J.R."/>
            <person name="Huntemann M."/>
            <person name="Clum A."/>
            <person name="Foster B."/>
            <person name="Foster B."/>
            <person name="Roux S."/>
            <person name="Palaniappan K."/>
            <person name="Varghese N."/>
            <person name="Mukherjee S."/>
            <person name="Reddy T.B.K."/>
            <person name="Daum C."/>
            <person name="Copeland A."/>
            <person name="Chen I.A."/>
            <person name="Ivanova N.N."/>
            <person name="Kyrpides N.C."/>
            <person name="Shapiro N."/>
            <person name="Eloe-Fadrosh E.A."/>
            <person name="Pietrasiak N."/>
        </authorList>
    </citation>
    <scope>NUCLEOTIDE SEQUENCE</scope>
    <source>
        <strain evidence="1">GSE-NOS-MK-12-04C</strain>
    </source>
</reference>
<dbReference type="EMBL" id="JAHHGZ010000023">
    <property type="protein sequence ID" value="MBW4669690.1"/>
    <property type="molecule type" value="Genomic_DNA"/>
</dbReference>